<dbReference type="InterPro" id="IPR013604">
    <property type="entry name" value="7TM_chemorcpt"/>
</dbReference>
<dbReference type="InParanoid" id="A0A7E5WCN6"/>
<comment type="subcellular location">
    <subcellularLocation>
        <location evidence="1 6">Cell membrane</location>
        <topology evidence="1 6">Multi-pass membrane protein</topology>
    </subcellularLocation>
</comment>
<evidence type="ECO:0000313" key="7">
    <source>
        <dbReference type="Proteomes" id="UP000322000"/>
    </source>
</evidence>
<keyword evidence="3 6" id="KW-0812">Transmembrane</keyword>
<keyword evidence="5 6" id="KW-0472">Membrane</keyword>
<gene>
    <name evidence="8" type="primary">LOC113501270</name>
</gene>
<dbReference type="GO" id="GO:0050909">
    <property type="term" value="P:sensory perception of taste"/>
    <property type="evidence" value="ECO:0007669"/>
    <property type="project" value="InterPro"/>
</dbReference>
<dbReference type="RefSeq" id="XP_026738172.1">
    <property type="nucleotide sequence ID" value="XM_026882371.1"/>
</dbReference>
<proteinExistence type="inferred from homology"/>
<keyword evidence="6" id="KW-0675">Receptor</keyword>
<name>A0A7E5WCN6_TRINI</name>
<comment type="similarity">
    <text evidence="6">Belongs to the insect chemoreceptor superfamily. Gustatory receptor (GR) family.</text>
</comment>
<organism evidence="7 8">
    <name type="scientific">Trichoplusia ni</name>
    <name type="common">Cabbage looper</name>
    <dbReference type="NCBI Taxonomy" id="7111"/>
    <lineage>
        <taxon>Eukaryota</taxon>
        <taxon>Metazoa</taxon>
        <taxon>Ecdysozoa</taxon>
        <taxon>Arthropoda</taxon>
        <taxon>Hexapoda</taxon>
        <taxon>Insecta</taxon>
        <taxon>Pterygota</taxon>
        <taxon>Neoptera</taxon>
        <taxon>Endopterygota</taxon>
        <taxon>Lepidoptera</taxon>
        <taxon>Glossata</taxon>
        <taxon>Ditrysia</taxon>
        <taxon>Noctuoidea</taxon>
        <taxon>Noctuidae</taxon>
        <taxon>Plusiinae</taxon>
        <taxon>Trichoplusia</taxon>
    </lineage>
</organism>
<dbReference type="GO" id="GO:0005886">
    <property type="term" value="C:plasma membrane"/>
    <property type="evidence" value="ECO:0007669"/>
    <property type="project" value="UniProtKB-SubCell"/>
</dbReference>
<evidence type="ECO:0000256" key="2">
    <source>
        <dbReference type="ARBA" id="ARBA00022475"/>
    </source>
</evidence>
<sequence length="393" mass="46579">MKVNLKKQVIKDTFYTTEPINWLLDVFNLASVRRKENKIVVTWSLMRSIVYVVCFGIVNFYFLFIKINTLVGIKRKTVVQFSDSIQMIYLFGYAMHIMDLQQLYKHGRSKYLKYYEIFDSIDKILGMKNYDVIRKMVLSLTLIFSLVTFFICIFDYFAWVEGYGYVSPTLYTLDYFYFFLNMLTLFDAAAHSVQLKYRLKTMRKLLEDYYTSNGIKCVDDDQLLTVHSTKQVDRLATLQSVNNYRYIEDIDFTHCYLLLLEQTKFINKMFGFRVSLIIFFFLRQITPLGAVYMPAVSSMMRFLNWAIVCIIVAHHAEITYREHEKVLEIIDQILYNRNNSNKLRMTLAELRNLIVTRPIKYHAAFFFTIDYTVLVSMASVVVTYTIIMLQSMQ</sequence>
<feature type="transmembrane region" description="Helical" evidence="6">
    <location>
        <begin position="270"/>
        <end position="290"/>
    </location>
</feature>
<dbReference type="Pfam" id="PF08395">
    <property type="entry name" value="7tm_7"/>
    <property type="match status" value="1"/>
</dbReference>
<feature type="transmembrane region" description="Helical" evidence="6">
    <location>
        <begin position="361"/>
        <end position="387"/>
    </location>
</feature>
<dbReference type="Proteomes" id="UP000322000">
    <property type="component" value="Chromosome 2"/>
</dbReference>
<evidence type="ECO:0000313" key="8">
    <source>
        <dbReference type="RefSeq" id="XP_026738172.1"/>
    </source>
</evidence>
<feature type="transmembrane region" description="Helical" evidence="6">
    <location>
        <begin position="84"/>
        <end position="104"/>
    </location>
</feature>
<keyword evidence="6" id="KW-0807">Transducer</keyword>
<evidence type="ECO:0000256" key="1">
    <source>
        <dbReference type="ARBA" id="ARBA00004651"/>
    </source>
</evidence>
<accession>A0A7E5WCN6</accession>
<dbReference type="AlphaFoldDB" id="A0A7E5WCN6"/>
<keyword evidence="7" id="KW-1185">Reference proteome</keyword>
<reference evidence="8" key="1">
    <citation type="submission" date="2025-08" db="UniProtKB">
        <authorList>
            <consortium name="RefSeq"/>
        </authorList>
    </citation>
    <scope>IDENTIFICATION</scope>
</reference>
<evidence type="ECO:0000256" key="4">
    <source>
        <dbReference type="ARBA" id="ARBA00022989"/>
    </source>
</evidence>
<keyword evidence="4 6" id="KW-1133">Transmembrane helix</keyword>
<comment type="caution">
    <text evidence="6">Lacks conserved residue(s) required for the propagation of feature annotation.</text>
</comment>
<dbReference type="OrthoDB" id="7469550at2759"/>
<comment type="function">
    <text evidence="6">Gustatory receptor which mediates acceptance or avoidance behavior, depending on its substrates.</text>
</comment>
<evidence type="ECO:0000256" key="6">
    <source>
        <dbReference type="RuleBase" id="RU363108"/>
    </source>
</evidence>
<dbReference type="GeneID" id="113501270"/>
<evidence type="ECO:0000256" key="3">
    <source>
        <dbReference type="ARBA" id="ARBA00022692"/>
    </source>
</evidence>
<feature type="transmembrane region" description="Helical" evidence="6">
    <location>
        <begin position="137"/>
        <end position="159"/>
    </location>
</feature>
<feature type="transmembrane region" description="Helical" evidence="6">
    <location>
        <begin position="175"/>
        <end position="195"/>
    </location>
</feature>
<feature type="transmembrane region" description="Helical" evidence="6">
    <location>
        <begin position="40"/>
        <end position="64"/>
    </location>
</feature>
<evidence type="ECO:0000256" key="5">
    <source>
        <dbReference type="ARBA" id="ARBA00023136"/>
    </source>
</evidence>
<dbReference type="KEGG" id="tnl:113501270"/>
<keyword evidence="2 6" id="KW-1003">Cell membrane</keyword>
<protein>
    <recommendedName>
        <fullName evidence="6">Gustatory receptor</fullName>
    </recommendedName>
</protein>
<dbReference type="GO" id="GO:0007165">
    <property type="term" value="P:signal transduction"/>
    <property type="evidence" value="ECO:0007669"/>
    <property type="project" value="UniProtKB-KW"/>
</dbReference>